<name>A0AAV5D9J8_ELECO</name>
<reference evidence="3" key="1">
    <citation type="journal article" date="2018" name="DNA Res.">
        <title>Multiple hybrid de novo genome assembly of finger millet, an orphan allotetraploid crop.</title>
        <authorList>
            <person name="Hatakeyama M."/>
            <person name="Aluri S."/>
            <person name="Balachadran M.T."/>
            <person name="Sivarajan S.R."/>
            <person name="Patrignani A."/>
            <person name="Gruter S."/>
            <person name="Poveda L."/>
            <person name="Shimizu-Inatsugi R."/>
            <person name="Baeten J."/>
            <person name="Francoijs K.J."/>
            <person name="Nataraja K.N."/>
            <person name="Reddy Y.A.N."/>
            <person name="Phadnis S."/>
            <person name="Ravikumar R.L."/>
            <person name="Schlapbach R."/>
            <person name="Sreeman S.M."/>
            <person name="Shimizu K.K."/>
        </authorList>
    </citation>
    <scope>NUCLEOTIDE SEQUENCE</scope>
</reference>
<evidence type="ECO:0000256" key="1">
    <source>
        <dbReference type="SAM" id="MobiDB-lite"/>
    </source>
</evidence>
<feature type="region of interest" description="Disordered" evidence="1">
    <location>
        <begin position="1"/>
        <end position="22"/>
    </location>
</feature>
<dbReference type="EMBL" id="BQKI01000013">
    <property type="protein sequence ID" value="GJN07016.1"/>
    <property type="molecule type" value="Genomic_DNA"/>
</dbReference>
<evidence type="ECO:0000259" key="2">
    <source>
        <dbReference type="Pfam" id="PF08268"/>
    </source>
</evidence>
<protein>
    <recommendedName>
        <fullName evidence="2">F-box associated beta-propeller type 3 domain-containing protein</fullName>
    </recommendedName>
</protein>
<sequence>MATGAPLLRAAASRGGRRHHHHQLVPLHLHASQRRARDLTSPEHAMVMSPRPCRGLTLVVDGLASQCYVCNLSTGEHVALPPCDEPAAAVRSFQPLRIGMGFHCRVPPWLPFQLQSTGLGFDQATGEHKVVRLFKDRVDGQTTKCEVCTIPSGSSSSSAESASGWRPCTGRVPSHAVGFVAAMPPVFIGGHLYWPLEVGGATNVKQPAILSFSTDAEKFQWVQTPPARRICHLTDFDGSLCAAVDVRHEINKYVFFTQSGGSWTVRCCIDSQSLTPRATSDEFMEERDVVPLCSAAGGKVMLATGRHKVFAYDPERRVMERVFYAREFVDVSRRHRDDARLRLSFVLHEEHIHQPSSLRVQQGEKKLQVKLGSNDTVDKREVVDEHRDDHFRRLGDFFKQMAGLPLPPHMTNSQPNY</sequence>
<proteinExistence type="predicted"/>
<comment type="caution">
    <text evidence="3">The sequence shown here is derived from an EMBL/GenBank/DDBJ whole genome shotgun (WGS) entry which is preliminary data.</text>
</comment>
<dbReference type="InterPro" id="IPR050796">
    <property type="entry name" value="SCF_F-box_component"/>
</dbReference>
<evidence type="ECO:0000313" key="4">
    <source>
        <dbReference type="Proteomes" id="UP001054889"/>
    </source>
</evidence>
<dbReference type="Proteomes" id="UP001054889">
    <property type="component" value="Unassembled WGS sequence"/>
</dbReference>
<dbReference type="PANTHER" id="PTHR31672:SF2">
    <property type="entry name" value="F-BOX DOMAIN-CONTAINING PROTEIN"/>
    <property type="match status" value="1"/>
</dbReference>
<evidence type="ECO:0000313" key="3">
    <source>
        <dbReference type="EMBL" id="GJN07016.1"/>
    </source>
</evidence>
<reference evidence="3" key="2">
    <citation type="submission" date="2021-12" db="EMBL/GenBank/DDBJ databases">
        <title>Resequencing data analysis of finger millet.</title>
        <authorList>
            <person name="Hatakeyama M."/>
            <person name="Aluri S."/>
            <person name="Balachadran M.T."/>
            <person name="Sivarajan S.R."/>
            <person name="Poveda L."/>
            <person name="Shimizu-Inatsugi R."/>
            <person name="Schlapbach R."/>
            <person name="Sreeman S.M."/>
            <person name="Shimizu K.K."/>
        </authorList>
    </citation>
    <scope>NUCLEOTIDE SEQUENCE</scope>
</reference>
<feature type="compositionally biased region" description="Low complexity" evidence="1">
    <location>
        <begin position="1"/>
        <end position="14"/>
    </location>
</feature>
<dbReference type="AlphaFoldDB" id="A0AAV5D9J8"/>
<dbReference type="Pfam" id="PF08268">
    <property type="entry name" value="FBA_3"/>
    <property type="match status" value="1"/>
</dbReference>
<dbReference type="PANTHER" id="PTHR31672">
    <property type="entry name" value="BNACNNG10540D PROTEIN"/>
    <property type="match status" value="1"/>
</dbReference>
<keyword evidence="4" id="KW-1185">Reference proteome</keyword>
<dbReference type="InterPro" id="IPR013187">
    <property type="entry name" value="F-box-assoc_dom_typ3"/>
</dbReference>
<feature type="domain" description="F-box associated beta-propeller type 3" evidence="2">
    <location>
        <begin position="119"/>
        <end position="323"/>
    </location>
</feature>
<gene>
    <name evidence="3" type="primary">ga24804</name>
    <name evidence="3" type="ORF">PR202_ga24804</name>
</gene>
<accession>A0AAV5D9J8</accession>
<organism evidence="3 4">
    <name type="scientific">Eleusine coracana subsp. coracana</name>
    <dbReference type="NCBI Taxonomy" id="191504"/>
    <lineage>
        <taxon>Eukaryota</taxon>
        <taxon>Viridiplantae</taxon>
        <taxon>Streptophyta</taxon>
        <taxon>Embryophyta</taxon>
        <taxon>Tracheophyta</taxon>
        <taxon>Spermatophyta</taxon>
        <taxon>Magnoliopsida</taxon>
        <taxon>Liliopsida</taxon>
        <taxon>Poales</taxon>
        <taxon>Poaceae</taxon>
        <taxon>PACMAD clade</taxon>
        <taxon>Chloridoideae</taxon>
        <taxon>Cynodonteae</taxon>
        <taxon>Eleusininae</taxon>
        <taxon>Eleusine</taxon>
    </lineage>
</organism>